<dbReference type="EMBL" id="AY382779">
    <property type="protein sequence ID" value="AAQ88292.1"/>
    <property type="molecule type" value="Genomic_DNA"/>
</dbReference>
<evidence type="ECO:0000313" key="2">
    <source>
        <dbReference type="EMBL" id="AAQ88292.1"/>
    </source>
</evidence>
<accession>Q6TY25</accession>
<organism evidence="2 3">
    <name type="scientific">human papillomavirus 96</name>
    <dbReference type="NCBI Taxonomy" id="247269"/>
    <lineage>
        <taxon>Viruses</taxon>
        <taxon>Monodnaviria</taxon>
        <taxon>Shotokuvirae</taxon>
        <taxon>Cossaviricota</taxon>
        <taxon>Papovaviricetes</taxon>
        <taxon>Zurhausenvirales</taxon>
        <taxon>Papillomaviridae</taxon>
        <taxon>Firstpapillomavirinae</taxon>
        <taxon>Betapapillomavirus</taxon>
        <taxon>Betapapillomavirus 5</taxon>
    </lineage>
</organism>
<dbReference type="RefSeq" id="NP_932323.1">
    <property type="nucleotide sequence ID" value="NC_005134.2"/>
</dbReference>
<name>Q6TY25_9PAPI</name>
<dbReference type="GeneID" id="2943335"/>
<dbReference type="OrthoDB" id="41361at10239"/>
<evidence type="ECO:0000313" key="3">
    <source>
        <dbReference type="Proteomes" id="UP000163734"/>
    </source>
</evidence>
<sequence length="212" mass="22623">MLADLELVENGKCVLTGKLSLLLLPAPRRPHTKRSENGLSPPTSPRSEPPLTPAPYRLGDLEPKPPKGEGTDEKNLVLQLPPSGSGKKYHDLLHGKPKNDGPGVHRQGQSKPVHGDGDNGEPGPVPEPEAGAGAGAGAAAEPEAGGQGNTQNRGEGEVEGRTPQDPEVDLQSADLLTSVAFQLHKWEGQFNQLVETILRDLRDYWMKLSTPQ</sequence>
<proteinExistence type="predicted"/>
<evidence type="ECO:0000256" key="1">
    <source>
        <dbReference type="SAM" id="MobiDB-lite"/>
    </source>
</evidence>
<reference evidence="2 3" key="1">
    <citation type="journal article" date="2007" name="J. Gen. Virol.">
        <title>Characterization of two novel cutaneous human papillomaviruses, HPV93 and HPV96.</title>
        <authorList>
            <person name="Vasiljevic N."/>
            <person name="Hazard K."/>
            <person name="Eliasson L."/>
            <person name="Ly H."/>
            <person name="Hunziker A."/>
            <person name="de Villiers E.M."/>
            <person name="Norrild B."/>
            <person name="Dillner J."/>
            <person name="Forslund O."/>
        </authorList>
    </citation>
    <scope>NUCLEOTIDE SEQUENCE [LARGE SCALE GENOMIC DNA]</scope>
</reference>
<dbReference type="Proteomes" id="UP000163734">
    <property type="component" value="Segment"/>
</dbReference>
<protein>
    <submittedName>
        <fullName evidence="2">E4</fullName>
    </submittedName>
</protein>
<feature type="compositionally biased region" description="Pro residues" evidence="1">
    <location>
        <begin position="42"/>
        <end position="53"/>
    </location>
</feature>
<dbReference type="KEGG" id="vg:2943335"/>
<keyword evidence="3" id="KW-1185">Reference proteome</keyword>
<feature type="region of interest" description="Disordered" evidence="1">
    <location>
        <begin position="25"/>
        <end position="168"/>
    </location>
</feature>
<feature type="compositionally biased region" description="Basic and acidic residues" evidence="1">
    <location>
        <begin position="88"/>
        <end position="99"/>
    </location>
</feature>
<feature type="compositionally biased region" description="Basic and acidic residues" evidence="1">
    <location>
        <begin position="154"/>
        <end position="164"/>
    </location>
</feature>
<feature type="compositionally biased region" description="Basic and acidic residues" evidence="1">
    <location>
        <begin position="59"/>
        <end position="75"/>
    </location>
</feature>